<dbReference type="Pfam" id="PF00398">
    <property type="entry name" value="RrnaAD"/>
    <property type="match status" value="1"/>
</dbReference>
<evidence type="ECO:0000256" key="1">
    <source>
        <dbReference type="ARBA" id="ARBA00022490"/>
    </source>
</evidence>
<dbReference type="GO" id="GO:0005829">
    <property type="term" value="C:cytosol"/>
    <property type="evidence" value="ECO:0007669"/>
    <property type="project" value="TreeGrafter"/>
</dbReference>
<dbReference type="GO" id="GO:0003723">
    <property type="term" value="F:RNA binding"/>
    <property type="evidence" value="ECO:0007669"/>
    <property type="project" value="UniProtKB-UniRule"/>
</dbReference>
<feature type="domain" description="Nudix hydrolase" evidence="10">
    <location>
        <begin position="306"/>
        <end position="436"/>
    </location>
</feature>
<dbReference type="GO" id="GO:0016787">
    <property type="term" value="F:hydrolase activity"/>
    <property type="evidence" value="ECO:0007669"/>
    <property type="project" value="UniProtKB-KW"/>
</dbReference>
<sequence length="446" mass="50249">MTLPELKVALDATGVIPSRKLGQNFLHDANVARWIGEQLDPQPDDCIVEVGPGTGALSEHLVGKVRKLVLVEYDQRLAEYLTKKFANEPSVEVHSEDGARFDLRPLWAEGKVKLLGNLPYSAGGAILRNFLKGPTPVERAVIMLQKEVIDRILAVPRTKAYGVLTLRMQSEWDSAPIKTIGPECFHPRPLIDSTVMMCRQRATPLPVYDRRLFDELIRRGFAQRRKMVRKAMPDSPPWPKVAEKIGCTETARAEELSLEQWVELTRCYDEFSSEPAQRGDEVFDVVDEQNEVTGQATRAEVHEKGLRHRAVHVFVVNGKSEILLQQRSLLKDEQPGKWGSSAAGHLDSGEDYEACARRELGEELGIEAEDLPLKAVGELPPSDENGWEFIRLYVTVYSGAMRTRANEVAAVEWMGQEELRRWLAVRPEDFSGGFRNCWELLEKQSG</sequence>
<dbReference type="InterPro" id="IPR020084">
    <property type="entry name" value="NUDIX_hydrolase_CS"/>
</dbReference>
<dbReference type="EC" id="2.1.1.182" evidence="8"/>
<dbReference type="PANTHER" id="PTHR11727:SF7">
    <property type="entry name" value="DIMETHYLADENOSINE TRANSFERASE-RELATED"/>
    <property type="match status" value="1"/>
</dbReference>
<evidence type="ECO:0000256" key="2">
    <source>
        <dbReference type="ARBA" id="ARBA00022552"/>
    </source>
</evidence>
<feature type="binding site" evidence="8 9">
    <location>
        <position position="72"/>
    </location>
    <ligand>
        <name>S-adenosyl-L-methionine</name>
        <dbReference type="ChEBI" id="CHEBI:59789"/>
    </ligand>
</feature>
<dbReference type="SUPFAM" id="SSF53335">
    <property type="entry name" value="S-adenosyl-L-methionine-dependent methyltransferases"/>
    <property type="match status" value="1"/>
</dbReference>
<dbReference type="InterPro" id="IPR011530">
    <property type="entry name" value="rRNA_adenine_dimethylase"/>
</dbReference>
<keyword evidence="6" id="KW-0378">Hydrolase</keyword>
<feature type="binding site" evidence="8 9">
    <location>
        <position position="26"/>
    </location>
    <ligand>
        <name>S-adenosyl-L-methionine</name>
        <dbReference type="ChEBI" id="CHEBI:59789"/>
    </ligand>
</feature>
<keyword evidence="7 8" id="KW-0694">RNA-binding</keyword>
<dbReference type="Gene3D" id="1.10.8.100">
    <property type="entry name" value="Ribosomal RNA adenine dimethylase-like, domain 2"/>
    <property type="match status" value="1"/>
</dbReference>
<evidence type="ECO:0000256" key="9">
    <source>
        <dbReference type="PROSITE-ProRule" id="PRU01026"/>
    </source>
</evidence>
<evidence type="ECO:0000256" key="7">
    <source>
        <dbReference type="ARBA" id="ARBA00022884"/>
    </source>
</evidence>
<comment type="function">
    <text evidence="8">Specifically dimethylates two adjacent adenosines (A1518 and A1519) in the loop of a conserved hairpin near the 3'-end of 16S rRNA in the 30S particle. May play a critical role in biogenesis of 30S subunits.</text>
</comment>
<feature type="binding site" evidence="8 9">
    <location>
        <position position="24"/>
    </location>
    <ligand>
        <name>S-adenosyl-L-methionine</name>
        <dbReference type="ChEBI" id="CHEBI:59789"/>
    </ligand>
</feature>
<keyword evidence="3 8" id="KW-0489">Methyltransferase</keyword>
<dbReference type="HAMAP" id="MF_00607">
    <property type="entry name" value="16SrRNA_methyltr_A"/>
    <property type="match status" value="1"/>
</dbReference>
<dbReference type="InterPro" id="IPR001737">
    <property type="entry name" value="KsgA/Erm"/>
</dbReference>
<keyword evidence="12" id="KW-1185">Reference proteome</keyword>
<evidence type="ECO:0000256" key="5">
    <source>
        <dbReference type="ARBA" id="ARBA00022691"/>
    </source>
</evidence>
<dbReference type="GO" id="GO:0052908">
    <property type="term" value="F:16S rRNA (adenine(1518)-N(6)/adenine(1519)-N(6))-dimethyltransferase activity"/>
    <property type="evidence" value="ECO:0007669"/>
    <property type="project" value="UniProtKB-EC"/>
</dbReference>
<dbReference type="Proteomes" id="UP000644507">
    <property type="component" value="Unassembled WGS sequence"/>
</dbReference>
<feature type="binding site" evidence="8 9">
    <location>
        <position position="51"/>
    </location>
    <ligand>
        <name>S-adenosyl-L-methionine</name>
        <dbReference type="ChEBI" id="CHEBI:59789"/>
    </ligand>
</feature>
<dbReference type="Pfam" id="PF00293">
    <property type="entry name" value="NUDIX"/>
    <property type="match status" value="1"/>
</dbReference>
<comment type="caution">
    <text evidence="11">The sequence shown here is derived from an EMBL/GenBank/DDBJ whole genome shotgun (WGS) entry which is preliminary data.</text>
</comment>
<dbReference type="PROSITE" id="PS51689">
    <property type="entry name" value="SAM_RNA_A_N6_MT"/>
    <property type="match status" value="1"/>
</dbReference>
<dbReference type="PANTHER" id="PTHR11727">
    <property type="entry name" value="DIMETHYLADENOSINE TRANSFERASE"/>
    <property type="match status" value="1"/>
</dbReference>
<keyword evidence="2 8" id="KW-0698">rRNA processing</keyword>
<dbReference type="InterPro" id="IPR020598">
    <property type="entry name" value="rRNA_Ade_methylase_Trfase_N"/>
</dbReference>
<feature type="binding site" evidence="8 9">
    <location>
        <position position="97"/>
    </location>
    <ligand>
        <name>S-adenosyl-L-methionine</name>
        <dbReference type="ChEBI" id="CHEBI:59789"/>
    </ligand>
</feature>
<feature type="binding site" evidence="8 9">
    <location>
        <position position="117"/>
    </location>
    <ligand>
        <name>S-adenosyl-L-methionine</name>
        <dbReference type="ChEBI" id="CHEBI:59789"/>
    </ligand>
</feature>
<dbReference type="PROSITE" id="PS01131">
    <property type="entry name" value="RRNA_A_DIMETH"/>
    <property type="match status" value="1"/>
</dbReference>
<dbReference type="SMART" id="SM00650">
    <property type="entry name" value="rADc"/>
    <property type="match status" value="1"/>
</dbReference>
<dbReference type="AlphaFoldDB" id="A0A918WMT5"/>
<dbReference type="RefSeq" id="WP_189573188.1">
    <property type="nucleotide sequence ID" value="NZ_BMXI01000018.1"/>
</dbReference>
<keyword evidence="1 8" id="KW-0963">Cytoplasm</keyword>
<name>A0A918WMT5_9BACT</name>
<dbReference type="CDD" id="cd04692">
    <property type="entry name" value="NUDIX_Hydrolase"/>
    <property type="match status" value="1"/>
</dbReference>
<evidence type="ECO:0000313" key="12">
    <source>
        <dbReference type="Proteomes" id="UP000644507"/>
    </source>
</evidence>
<evidence type="ECO:0000256" key="4">
    <source>
        <dbReference type="ARBA" id="ARBA00022679"/>
    </source>
</evidence>
<dbReference type="InterPro" id="IPR029063">
    <property type="entry name" value="SAM-dependent_MTases_sf"/>
</dbReference>
<evidence type="ECO:0000256" key="3">
    <source>
        <dbReference type="ARBA" id="ARBA00022603"/>
    </source>
</evidence>
<evidence type="ECO:0000256" key="8">
    <source>
        <dbReference type="HAMAP-Rule" id="MF_00607"/>
    </source>
</evidence>
<evidence type="ECO:0000256" key="6">
    <source>
        <dbReference type="ARBA" id="ARBA00022801"/>
    </source>
</evidence>
<dbReference type="InterPro" id="IPR023165">
    <property type="entry name" value="rRNA_Ade_diMease-like_C"/>
</dbReference>
<comment type="similarity">
    <text evidence="8">Belongs to the class I-like SAM-binding methyltransferase superfamily. rRNA adenine N(6)-methyltransferase family. RsmA subfamily.</text>
</comment>
<proteinExistence type="inferred from homology"/>
<protein>
    <recommendedName>
        <fullName evidence="8">Ribosomal RNA small subunit methyltransferase A</fullName>
        <ecNumber evidence="8">2.1.1.182</ecNumber>
    </recommendedName>
    <alternativeName>
        <fullName evidence="8">16S rRNA (adenine(1518)-N(6)/adenine(1519)-N(6))-dimethyltransferase</fullName>
    </alternativeName>
    <alternativeName>
        <fullName evidence="8">16S rRNA dimethyladenosine transferase</fullName>
    </alternativeName>
    <alternativeName>
        <fullName evidence="8">16S rRNA dimethylase</fullName>
    </alternativeName>
    <alternativeName>
        <fullName evidence="8">S-adenosylmethionine-6-N', N'-adenosyl(rRNA) dimethyltransferase</fullName>
    </alternativeName>
</protein>
<reference evidence="11" key="2">
    <citation type="submission" date="2020-09" db="EMBL/GenBank/DDBJ databases">
        <authorList>
            <person name="Sun Q."/>
            <person name="Kim S."/>
        </authorList>
    </citation>
    <scope>NUCLEOTIDE SEQUENCE</scope>
    <source>
        <strain evidence="11">KCTC 12988</strain>
    </source>
</reference>
<keyword evidence="5 8" id="KW-0949">S-adenosyl-L-methionine</keyword>
<comment type="catalytic activity">
    <reaction evidence="8">
        <text>adenosine(1518)/adenosine(1519) in 16S rRNA + 4 S-adenosyl-L-methionine = N(6)-dimethyladenosine(1518)/N(6)-dimethyladenosine(1519) in 16S rRNA + 4 S-adenosyl-L-homocysteine + 4 H(+)</text>
        <dbReference type="Rhea" id="RHEA:19609"/>
        <dbReference type="Rhea" id="RHEA-COMP:10232"/>
        <dbReference type="Rhea" id="RHEA-COMP:10233"/>
        <dbReference type="ChEBI" id="CHEBI:15378"/>
        <dbReference type="ChEBI" id="CHEBI:57856"/>
        <dbReference type="ChEBI" id="CHEBI:59789"/>
        <dbReference type="ChEBI" id="CHEBI:74411"/>
        <dbReference type="ChEBI" id="CHEBI:74493"/>
        <dbReference type="EC" id="2.1.1.182"/>
    </reaction>
</comment>
<dbReference type="Gene3D" id="3.90.79.10">
    <property type="entry name" value="Nucleoside Triphosphate Pyrophosphohydrolase"/>
    <property type="match status" value="1"/>
</dbReference>
<dbReference type="PROSITE" id="PS51462">
    <property type="entry name" value="NUDIX"/>
    <property type="match status" value="1"/>
</dbReference>
<dbReference type="InterPro" id="IPR020596">
    <property type="entry name" value="rRNA_Ade_Mease_Trfase_CS"/>
</dbReference>
<dbReference type="SUPFAM" id="SSF55811">
    <property type="entry name" value="Nudix"/>
    <property type="match status" value="1"/>
</dbReference>
<dbReference type="PROSITE" id="PS00893">
    <property type="entry name" value="NUDIX_BOX"/>
    <property type="match status" value="1"/>
</dbReference>
<evidence type="ECO:0000313" key="11">
    <source>
        <dbReference type="EMBL" id="GHC64813.1"/>
    </source>
</evidence>
<reference evidence="11" key="1">
    <citation type="journal article" date="2014" name="Int. J. Syst. Evol. Microbiol.">
        <title>Complete genome sequence of Corynebacterium casei LMG S-19264T (=DSM 44701T), isolated from a smear-ripened cheese.</title>
        <authorList>
            <consortium name="US DOE Joint Genome Institute (JGI-PGF)"/>
            <person name="Walter F."/>
            <person name="Albersmeier A."/>
            <person name="Kalinowski J."/>
            <person name="Ruckert C."/>
        </authorList>
    </citation>
    <scope>NUCLEOTIDE SEQUENCE</scope>
    <source>
        <strain evidence="11">KCTC 12988</strain>
    </source>
</reference>
<dbReference type="NCBIfam" id="TIGR00755">
    <property type="entry name" value="ksgA"/>
    <property type="match status" value="1"/>
</dbReference>
<evidence type="ECO:0000259" key="10">
    <source>
        <dbReference type="PROSITE" id="PS51462"/>
    </source>
</evidence>
<organism evidence="11 12">
    <name type="scientific">Roseibacillus persicicus</name>
    <dbReference type="NCBI Taxonomy" id="454148"/>
    <lineage>
        <taxon>Bacteria</taxon>
        <taxon>Pseudomonadati</taxon>
        <taxon>Verrucomicrobiota</taxon>
        <taxon>Verrucomicrobiia</taxon>
        <taxon>Verrucomicrobiales</taxon>
        <taxon>Verrucomicrobiaceae</taxon>
        <taxon>Roseibacillus</taxon>
    </lineage>
</organism>
<dbReference type="Gene3D" id="3.40.50.150">
    <property type="entry name" value="Vaccinia Virus protein VP39"/>
    <property type="match status" value="1"/>
</dbReference>
<keyword evidence="4 8" id="KW-0808">Transferase</keyword>
<dbReference type="InterPro" id="IPR015797">
    <property type="entry name" value="NUDIX_hydrolase-like_dom_sf"/>
</dbReference>
<dbReference type="EMBL" id="BMXI01000018">
    <property type="protein sequence ID" value="GHC64813.1"/>
    <property type="molecule type" value="Genomic_DNA"/>
</dbReference>
<gene>
    <name evidence="8" type="primary">rsmA</name>
    <name evidence="8" type="synonym">ksgA</name>
    <name evidence="11" type="ORF">GCM10007100_35620</name>
</gene>
<accession>A0A918WMT5</accession>
<comment type="subcellular location">
    <subcellularLocation>
        <location evidence="8">Cytoplasm</location>
    </subcellularLocation>
</comment>
<dbReference type="InterPro" id="IPR000086">
    <property type="entry name" value="NUDIX_hydrolase_dom"/>
</dbReference>